<reference evidence="1" key="1">
    <citation type="submission" date="2021-06" db="EMBL/GenBank/DDBJ databases">
        <authorList>
            <person name="Hodson N. C."/>
            <person name="Mongue J. A."/>
            <person name="Jaron S. K."/>
        </authorList>
    </citation>
    <scope>NUCLEOTIDE SEQUENCE</scope>
</reference>
<sequence length="147" mass="16540">ECQNVNFGGNVVEGWVNVFSELVYGFLKIWSKFLTKDVCDNLVFVKLVYDDSMGEVVKILNHVERSREAELRFENRVIKNTIGGKSRSKNGLFCENSSSNEFVSKPGQNVCSWENWVKCGSRCNGCSTDINILLGMRSNREAQSGQA</sequence>
<dbReference type="Proteomes" id="UP000708208">
    <property type="component" value="Unassembled WGS sequence"/>
</dbReference>
<feature type="non-terminal residue" evidence="1">
    <location>
        <position position="1"/>
    </location>
</feature>
<gene>
    <name evidence="1" type="ORF">AFUS01_LOCUS17692</name>
</gene>
<dbReference type="AlphaFoldDB" id="A0A8J2JWU3"/>
<comment type="caution">
    <text evidence="1">The sequence shown here is derived from an EMBL/GenBank/DDBJ whole genome shotgun (WGS) entry which is preliminary data.</text>
</comment>
<protein>
    <submittedName>
        <fullName evidence="1">Uncharacterized protein</fullName>
    </submittedName>
</protein>
<keyword evidence="2" id="KW-1185">Reference proteome</keyword>
<evidence type="ECO:0000313" key="2">
    <source>
        <dbReference type="Proteomes" id="UP000708208"/>
    </source>
</evidence>
<name>A0A8J2JWU3_9HEXA</name>
<accession>A0A8J2JWU3</accession>
<organism evidence="1 2">
    <name type="scientific">Allacma fusca</name>
    <dbReference type="NCBI Taxonomy" id="39272"/>
    <lineage>
        <taxon>Eukaryota</taxon>
        <taxon>Metazoa</taxon>
        <taxon>Ecdysozoa</taxon>
        <taxon>Arthropoda</taxon>
        <taxon>Hexapoda</taxon>
        <taxon>Collembola</taxon>
        <taxon>Symphypleona</taxon>
        <taxon>Sminthuridae</taxon>
        <taxon>Allacma</taxon>
    </lineage>
</organism>
<proteinExistence type="predicted"/>
<dbReference type="EMBL" id="CAJVCH010170858">
    <property type="protein sequence ID" value="CAG7728948.1"/>
    <property type="molecule type" value="Genomic_DNA"/>
</dbReference>
<evidence type="ECO:0000313" key="1">
    <source>
        <dbReference type="EMBL" id="CAG7728948.1"/>
    </source>
</evidence>